<evidence type="ECO:0008006" key="3">
    <source>
        <dbReference type="Google" id="ProtNLM"/>
    </source>
</evidence>
<reference evidence="1 2" key="1">
    <citation type="submission" date="2023-04" db="EMBL/GenBank/DDBJ databases">
        <title>Colletotrichum tabacum stain YC1 causing leaf anthracnose on Nicotiana tabacum(L.) cv.</title>
        <authorList>
            <person name="Ji Z."/>
            <person name="Wang M."/>
            <person name="Zhang J."/>
            <person name="Wang N."/>
            <person name="Zhou Z."/>
        </authorList>
    </citation>
    <scope>NUCLEOTIDE SEQUENCE [LARGE SCALE GENOMIC DNA]</scope>
    <source>
        <strain evidence="1 2">YC1</strain>
    </source>
</reference>
<name>A0AAV9T8Q1_9PEZI</name>
<organism evidence="1 2">
    <name type="scientific">Colletotrichum tabaci</name>
    <dbReference type="NCBI Taxonomy" id="1209068"/>
    <lineage>
        <taxon>Eukaryota</taxon>
        <taxon>Fungi</taxon>
        <taxon>Dikarya</taxon>
        <taxon>Ascomycota</taxon>
        <taxon>Pezizomycotina</taxon>
        <taxon>Sordariomycetes</taxon>
        <taxon>Hypocreomycetidae</taxon>
        <taxon>Glomerellales</taxon>
        <taxon>Glomerellaceae</taxon>
        <taxon>Colletotrichum</taxon>
        <taxon>Colletotrichum destructivum species complex</taxon>
    </lineage>
</organism>
<accession>A0AAV9T8Q1</accession>
<dbReference type="Proteomes" id="UP001327957">
    <property type="component" value="Unassembled WGS sequence"/>
</dbReference>
<dbReference type="EMBL" id="JASAOK010000043">
    <property type="protein sequence ID" value="KAK6215433.1"/>
    <property type="molecule type" value="Genomic_DNA"/>
</dbReference>
<keyword evidence="2" id="KW-1185">Reference proteome</keyword>
<comment type="caution">
    <text evidence="1">The sequence shown here is derived from an EMBL/GenBank/DDBJ whole genome shotgun (WGS) entry which is preliminary data.</text>
</comment>
<sequence>MEGLGIAANVIAVVDLSAKIATICFQYSKDVKDAKNDIERVIRETTAFNKLANGVQDRLAGPRGATLSTSHILSGIFENAKLRLEELDEKLQPSRSRKAMRRFGVRALQWPFPSNDVEKALKDLARYTEAITLGLQIDNKPSVE</sequence>
<dbReference type="AlphaFoldDB" id="A0AAV9T8Q1"/>
<gene>
    <name evidence="1" type="ORF">QIS74_08452</name>
</gene>
<evidence type="ECO:0000313" key="1">
    <source>
        <dbReference type="EMBL" id="KAK6215433.1"/>
    </source>
</evidence>
<proteinExistence type="predicted"/>
<protein>
    <recommendedName>
        <fullName evidence="3">Fungal N-terminal domain-containing protein</fullName>
    </recommendedName>
</protein>
<evidence type="ECO:0000313" key="2">
    <source>
        <dbReference type="Proteomes" id="UP001327957"/>
    </source>
</evidence>